<dbReference type="Proteomes" id="UP001176961">
    <property type="component" value="Unassembled WGS sequence"/>
</dbReference>
<reference evidence="4" key="1">
    <citation type="submission" date="2023-07" db="EMBL/GenBank/DDBJ databases">
        <authorList>
            <consortium name="CYATHOMIX"/>
        </authorList>
    </citation>
    <scope>NUCLEOTIDE SEQUENCE</scope>
    <source>
        <strain evidence="4">N/A</strain>
    </source>
</reference>
<keyword evidence="5" id="KW-1185">Reference proteome</keyword>
<organism evidence="4 5">
    <name type="scientific">Cylicocyclus nassatus</name>
    <name type="common">Nematode worm</name>
    <dbReference type="NCBI Taxonomy" id="53992"/>
    <lineage>
        <taxon>Eukaryota</taxon>
        <taxon>Metazoa</taxon>
        <taxon>Ecdysozoa</taxon>
        <taxon>Nematoda</taxon>
        <taxon>Chromadorea</taxon>
        <taxon>Rhabditida</taxon>
        <taxon>Rhabditina</taxon>
        <taxon>Rhabditomorpha</taxon>
        <taxon>Strongyloidea</taxon>
        <taxon>Strongylidae</taxon>
        <taxon>Cylicocyclus</taxon>
    </lineage>
</organism>
<dbReference type="PROSITE" id="PS50041">
    <property type="entry name" value="C_TYPE_LECTIN_2"/>
    <property type="match status" value="1"/>
</dbReference>
<dbReference type="SMART" id="SM00327">
    <property type="entry name" value="VWA"/>
    <property type="match status" value="1"/>
</dbReference>
<comment type="caution">
    <text evidence="4">The sequence shown here is derived from an EMBL/GenBank/DDBJ whole genome shotgun (WGS) entry which is preliminary data.</text>
</comment>
<dbReference type="Gene3D" id="3.40.50.410">
    <property type="entry name" value="von Willebrand factor, type A domain"/>
    <property type="match status" value="1"/>
</dbReference>
<dbReference type="InterPro" id="IPR016186">
    <property type="entry name" value="C-type_lectin-like/link_sf"/>
</dbReference>
<dbReference type="CDD" id="cd01450">
    <property type="entry name" value="vWFA_subfamily_ECM"/>
    <property type="match status" value="1"/>
</dbReference>
<feature type="domain" description="VWFA" evidence="3">
    <location>
        <begin position="165"/>
        <end position="341"/>
    </location>
</feature>
<keyword evidence="1" id="KW-1015">Disulfide bond</keyword>
<dbReference type="InterPro" id="IPR016187">
    <property type="entry name" value="CTDL_fold"/>
</dbReference>
<evidence type="ECO:0000259" key="2">
    <source>
        <dbReference type="PROSITE" id="PS50041"/>
    </source>
</evidence>
<gene>
    <name evidence="4" type="ORF">CYNAS_LOCUS9154</name>
</gene>
<dbReference type="SMART" id="SM00034">
    <property type="entry name" value="CLECT"/>
    <property type="match status" value="1"/>
</dbReference>
<evidence type="ECO:0000256" key="1">
    <source>
        <dbReference type="ARBA" id="ARBA00023157"/>
    </source>
</evidence>
<dbReference type="InterPro" id="IPR001304">
    <property type="entry name" value="C-type_lectin-like"/>
</dbReference>
<dbReference type="PANTHER" id="PTHR31024">
    <property type="entry name" value="C-TYPE LECTIN"/>
    <property type="match status" value="1"/>
</dbReference>
<dbReference type="Gene3D" id="3.10.100.10">
    <property type="entry name" value="Mannose-Binding Protein A, subunit A"/>
    <property type="match status" value="1"/>
</dbReference>
<dbReference type="AlphaFoldDB" id="A0AA36M483"/>
<dbReference type="PROSITE" id="PS00615">
    <property type="entry name" value="C_TYPE_LECTIN_1"/>
    <property type="match status" value="1"/>
</dbReference>
<dbReference type="Pfam" id="PF00059">
    <property type="entry name" value="Lectin_C"/>
    <property type="match status" value="1"/>
</dbReference>
<feature type="domain" description="C-type lectin" evidence="2">
    <location>
        <begin position="358"/>
        <end position="474"/>
    </location>
</feature>
<name>A0AA36M483_CYLNA</name>
<dbReference type="InterPro" id="IPR018378">
    <property type="entry name" value="C-type_lectin_CS"/>
</dbReference>
<dbReference type="Pfam" id="PF00092">
    <property type="entry name" value="VWA"/>
    <property type="match status" value="1"/>
</dbReference>
<sequence>MQRIIVLSLLLGVAYASLTPVGHWTLPPFTRFTIRPRPTWIPPFTRFTIRPRPTWIPPFTRFTIRPRPTWIPPFTKFPPRKSTVNPPYTKVPPSNQTLIPPYTELPPSNRTLIPPYTELPPSKRSTWFPPFTKFTTKEWKTTPAPTHEPHPAKQCACTYKNIWLDVFFLIDSSGVMTSHRMDNAVAFALSVVQKMTVGQGEKEMRVGWVEFAAKAKVLYNLTHWHSTEEMTDGLEMIFNGSAGAAVNSAIRLASSSFKAPAHRLNAKKLIVIIASDGHKTNYSEAMKASQDFKAKGGDIITVEYAQGLCKEKLLGKLATDPSYAFSNCGGPLNVDKIRKAFCDANCFCMKQYKPFGKPANGCYRAVGIPAEQKLASRSCYYHYSTLATVQSYAKAEFLAELMPPWESKFWIGLERNSYGSFAWPNGEEVHNNTFNMWPAGYPKARGDCVYMRRTNGRLYWYNANCDKDENYACERRPCDTDNYCLVDDE</sequence>
<dbReference type="CDD" id="cd00037">
    <property type="entry name" value="CLECT"/>
    <property type="match status" value="1"/>
</dbReference>
<evidence type="ECO:0000313" key="5">
    <source>
        <dbReference type="Proteomes" id="UP001176961"/>
    </source>
</evidence>
<protein>
    <submittedName>
        <fullName evidence="4">Uncharacterized protein</fullName>
    </submittedName>
</protein>
<evidence type="ECO:0000313" key="4">
    <source>
        <dbReference type="EMBL" id="CAJ0597171.1"/>
    </source>
</evidence>
<dbReference type="SUPFAM" id="SSF56436">
    <property type="entry name" value="C-type lectin-like"/>
    <property type="match status" value="1"/>
</dbReference>
<proteinExistence type="predicted"/>
<evidence type="ECO:0000259" key="3">
    <source>
        <dbReference type="PROSITE" id="PS50234"/>
    </source>
</evidence>
<dbReference type="InterPro" id="IPR002035">
    <property type="entry name" value="VWF_A"/>
</dbReference>
<dbReference type="EMBL" id="CATQJL010000223">
    <property type="protein sequence ID" value="CAJ0597171.1"/>
    <property type="molecule type" value="Genomic_DNA"/>
</dbReference>
<dbReference type="PANTHER" id="PTHR31024:SF3">
    <property type="entry name" value="C-TYPE LECTIN-RELATED"/>
    <property type="match status" value="1"/>
</dbReference>
<dbReference type="InterPro" id="IPR036465">
    <property type="entry name" value="vWFA_dom_sf"/>
</dbReference>
<accession>A0AA36M483</accession>
<dbReference type="PROSITE" id="PS50234">
    <property type="entry name" value="VWFA"/>
    <property type="match status" value="1"/>
</dbReference>
<dbReference type="SUPFAM" id="SSF53300">
    <property type="entry name" value="vWA-like"/>
    <property type="match status" value="1"/>
</dbReference>